<dbReference type="Gene3D" id="1.10.287.1260">
    <property type="match status" value="1"/>
</dbReference>
<dbReference type="InterPro" id="IPR010920">
    <property type="entry name" value="LSM_dom_sf"/>
</dbReference>
<keyword evidence="4 7" id="KW-0812">Transmembrane</keyword>
<feature type="transmembrane region" description="Helical" evidence="7">
    <location>
        <begin position="87"/>
        <end position="113"/>
    </location>
</feature>
<evidence type="ECO:0000313" key="11">
    <source>
        <dbReference type="EMBL" id="MDT8902369.1"/>
    </source>
</evidence>
<dbReference type="Pfam" id="PF21082">
    <property type="entry name" value="MS_channel_3rd"/>
    <property type="match status" value="1"/>
</dbReference>
<dbReference type="SUPFAM" id="SSF82689">
    <property type="entry name" value="Mechanosensitive channel protein MscS (YggB), C-terminal domain"/>
    <property type="match status" value="1"/>
</dbReference>
<evidence type="ECO:0000256" key="5">
    <source>
        <dbReference type="ARBA" id="ARBA00022989"/>
    </source>
</evidence>
<keyword evidence="5 7" id="KW-1133">Transmembrane helix</keyword>
<reference evidence="11 12" key="1">
    <citation type="submission" date="2023-07" db="EMBL/GenBank/DDBJ databases">
        <title>The novel representative of Negativicutes class, Anaeroselena agilis gen. nov. sp. nov.</title>
        <authorList>
            <person name="Prokofeva M.I."/>
            <person name="Elcheninov A.G."/>
            <person name="Klyukina A."/>
            <person name="Kublanov I.V."/>
            <person name="Frolov E.N."/>
            <person name="Podosokorskaya O.A."/>
        </authorList>
    </citation>
    <scope>NUCLEOTIDE SEQUENCE [LARGE SCALE GENOMIC DNA]</scope>
    <source>
        <strain evidence="11 12">4137-cl</strain>
    </source>
</reference>
<evidence type="ECO:0000256" key="1">
    <source>
        <dbReference type="ARBA" id="ARBA00004651"/>
    </source>
</evidence>
<proteinExistence type="inferred from homology"/>
<evidence type="ECO:0000256" key="2">
    <source>
        <dbReference type="ARBA" id="ARBA00008017"/>
    </source>
</evidence>
<evidence type="ECO:0000256" key="4">
    <source>
        <dbReference type="ARBA" id="ARBA00022692"/>
    </source>
</evidence>
<dbReference type="InterPro" id="IPR049142">
    <property type="entry name" value="MS_channel_1st"/>
</dbReference>
<sequence length="356" mass="39204">MLEKIAELHFAIIPAGVFLAAMIIGFAVSKLVFARFDRVVARLSGAYGEIVTRALKDIPVFVGAISGVYAVIHFVRLDEYWLRVMEGILLTAVLFCGTVIIARVLSSAVVLYTRTAEEVLPSTSILVNVVQIVVYMLGGLIILQSHGVSITPILTALGVGGLAIALALQETLANLFSGIYILLSRQFRVGDYIKLSTGEEGVVMDITWRSTVIKALANNVIVLPNQKIASATITNYFLPDKEMSILVPVGVGYDSDLEHVETVTVEVAKEVLRDIAGGVDNYEPVVRYYNFGDFSVDFNVVLRVKEYTDQYLIKHDFIKRLHSRYRQEGIEIPFPVRTVHLRQDADNAKPDGSKAG</sequence>
<feature type="domain" description="Mechanosensitive ion channel MscS" evidence="8">
    <location>
        <begin position="171"/>
        <end position="236"/>
    </location>
</feature>
<feature type="transmembrane region" description="Helical" evidence="7">
    <location>
        <begin position="12"/>
        <end position="33"/>
    </location>
</feature>
<dbReference type="InterPro" id="IPR011066">
    <property type="entry name" value="MscS_channel_C_sf"/>
</dbReference>
<dbReference type="InterPro" id="IPR006685">
    <property type="entry name" value="MscS_channel_2nd"/>
</dbReference>
<feature type="transmembrane region" description="Helical" evidence="7">
    <location>
        <begin position="54"/>
        <end position="75"/>
    </location>
</feature>
<evidence type="ECO:0000259" key="8">
    <source>
        <dbReference type="Pfam" id="PF00924"/>
    </source>
</evidence>
<evidence type="ECO:0000256" key="3">
    <source>
        <dbReference type="ARBA" id="ARBA00022475"/>
    </source>
</evidence>
<dbReference type="SUPFAM" id="SSF50182">
    <property type="entry name" value="Sm-like ribonucleoproteins"/>
    <property type="match status" value="1"/>
</dbReference>
<keyword evidence="12" id="KW-1185">Reference proteome</keyword>
<dbReference type="PANTHER" id="PTHR30566">
    <property type="entry name" value="YNAI-RELATED MECHANOSENSITIVE ION CHANNEL"/>
    <property type="match status" value="1"/>
</dbReference>
<evidence type="ECO:0000256" key="7">
    <source>
        <dbReference type="SAM" id="Phobius"/>
    </source>
</evidence>
<organism evidence="11 12">
    <name type="scientific">Anaeroselena agilis</name>
    <dbReference type="NCBI Taxonomy" id="3063788"/>
    <lineage>
        <taxon>Bacteria</taxon>
        <taxon>Bacillati</taxon>
        <taxon>Bacillota</taxon>
        <taxon>Negativicutes</taxon>
        <taxon>Acetonemataceae</taxon>
        <taxon>Anaeroselena</taxon>
    </lineage>
</organism>
<dbReference type="Gene3D" id="3.30.70.100">
    <property type="match status" value="1"/>
</dbReference>
<dbReference type="Pfam" id="PF00924">
    <property type="entry name" value="MS_channel_2nd"/>
    <property type="match status" value="1"/>
</dbReference>
<dbReference type="RefSeq" id="WP_413780852.1">
    <property type="nucleotide sequence ID" value="NZ_JAUOZS010000001.1"/>
</dbReference>
<gene>
    <name evidence="11" type="ORF">Q4T40_14050</name>
</gene>
<dbReference type="InterPro" id="IPR023408">
    <property type="entry name" value="MscS_beta-dom_sf"/>
</dbReference>
<dbReference type="Proteomes" id="UP001254848">
    <property type="component" value="Unassembled WGS sequence"/>
</dbReference>
<dbReference type="InterPro" id="IPR049278">
    <property type="entry name" value="MS_channel_C"/>
</dbReference>
<feature type="transmembrane region" description="Helical" evidence="7">
    <location>
        <begin position="125"/>
        <end position="143"/>
    </location>
</feature>
<keyword evidence="3" id="KW-1003">Cell membrane</keyword>
<dbReference type="Pfam" id="PF21088">
    <property type="entry name" value="MS_channel_1st"/>
    <property type="match status" value="1"/>
</dbReference>
<evidence type="ECO:0000256" key="6">
    <source>
        <dbReference type="ARBA" id="ARBA00023136"/>
    </source>
</evidence>
<dbReference type="SUPFAM" id="SSF82861">
    <property type="entry name" value="Mechanosensitive channel protein MscS (YggB), transmembrane region"/>
    <property type="match status" value="1"/>
</dbReference>
<keyword evidence="6 7" id="KW-0472">Membrane</keyword>
<dbReference type="Gene3D" id="2.30.30.60">
    <property type="match status" value="1"/>
</dbReference>
<feature type="domain" description="Mechanosensitive ion channel MscS C-terminal" evidence="9">
    <location>
        <begin position="247"/>
        <end position="332"/>
    </location>
</feature>
<protein>
    <submittedName>
        <fullName evidence="11">Mechanosensitive ion channel family protein</fullName>
    </submittedName>
</protein>
<evidence type="ECO:0000259" key="10">
    <source>
        <dbReference type="Pfam" id="PF21088"/>
    </source>
</evidence>
<comment type="similarity">
    <text evidence="2">Belongs to the MscS (TC 1.A.23) family.</text>
</comment>
<dbReference type="EMBL" id="JAUOZS010000001">
    <property type="protein sequence ID" value="MDT8902369.1"/>
    <property type="molecule type" value="Genomic_DNA"/>
</dbReference>
<accession>A0ABU3P004</accession>
<comment type="caution">
    <text evidence="11">The sequence shown here is derived from an EMBL/GenBank/DDBJ whole genome shotgun (WGS) entry which is preliminary data.</text>
</comment>
<evidence type="ECO:0000259" key="9">
    <source>
        <dbReference type="Pfam" id="PF21082"/>
    </source>
</evidence>
<feature type="domain" description="Mechanosensitive ion channel transmembrane helices 2/3" evidence="10">
    <location>
        <begin position="129"/>
        <end position="169"/>
    </location>
</feature>
<comment type="subcellular location">
    <subcellularLocation>
        <location evidence="1">Cell membrane</location>
        <topology evidence="1">Multi-pass membrane protein</topology>
    </subcellularLocation>
</comment>
<dbReference type="InterPro" id="IPR011014">
    <property type="entry name" value="MscS_channel_TM-2"/>
</dbReference>
<dbReference type="PANTHER" id="PTHR30566:SF25">
    <property type="entry name" value="INNER MEMBRANE PROTEIN"/>
    <property type="match status" value="1"/>
</dbReference>
<evidence type="ECO:0000313" key="12">
    <source>
        <dbReference type="Proteomes" id="UP001254848"/>
    </source>
</evidence>
<name>A0ABU3P004_9FIRM</name>